<dbReference type="EMBL" id="JAAABM010000006">
    <property type="protein sequence ID" value="KAF7677009.1"/>
    <property type="molecule type" value="Genomic_DNA"/>
</dbReference>
<dbReference type="Proteomes" id="UP000596902">
    <property type="component" value="Unassembled WGS sequence"/>
</dbReference>
<dbReference type="Pfam" id="PF22807">
    <property type="entry name" value="TrAA12"/>
    <property type="match status" value="1"/>
</dbReference>
<evidence type="ECO:0000256" key="2">
    <source>
        <dbReference type="SAM" id="SignalP"/>
    </source>
</evidence>
<sequence>MAMKHLMAVVGLSVCSVVLTAKAQSTAATACASPIAPQNGAPSVAPGFRVEVVANGLRDPRGIIFDREGGLLVVEQEHGLNHGIAFAQDGNTLYASSHSNVYAWDYDASQGQTTSESRDVVEGMGDDEGHTTRTLLMSQAVPDMLLISRGSVGNIDLQTLDVTTGVSTIKAFNVGNMTGSAYDHASSGLLLGWGLRNSVGVAEEPVSGGIYSVENSVDNIPRSGQTINQNNPGEELNFHGYLNGTGSDVQGGNYGYPSCFTAWNVSEIPNFGGMTGQQFAIGDQNATVNDTFCENDRIAPRITFDAHMAPLDIKFNPNGTAAWITMHGSWNREEPIGYKLSFVQFDGNGSPVAPANSTTAAIDIVSNPDLSACPGSCFRPVGLAWDTQGRLFMSSDSTGEIFVVTREDGSGVADVNEAADAGNGASASPTGSGSAPQPSETTVIHINMSRPLGPTTATAFDSLPIELNKAIVHELDNDKDIANYRLICHSTNDAIDADKLSFWRAKYREKYDFKDGLNNLQLCRVYQRRSKQLRRGIKYPFFHGIRQGERQVVNMLKDMINESFQGATTVDEHGRLRCKNHAHILDFILRSRLLNNDRRAPDTPPGTLMHIDDGLAAVKLMCSQFVFNIEGLEHNIFAFEESQHAVYLSASAAPLFNYDHTKLNLGWMLHAMSFFRHHMMNENAQTLFDRIEGLDATQKPSAWREQLKNGVQPLSKYWKGTYSFLDNSEVQKLRRQGPGKQVYIDKNVDEGKIQSLELVFAEDSVLPDGRRLPWPSVFEDRLRSLTNDTGKQGITTQGRSLAKSTASSIQFEGKGEDLDDEYMALGWLNNLPPQGGIPGWQRITFMKHFTQDYNNLNEDNLWAYEGVVLPGGRIILGRWWFASEQGHRNLEYNGPFILWAVDEPDMEDNDSDNCGDEGL</sequence>
<dbReference type="AlphaFoldDB" id="A0A8H7B5W7"/>
<reference evidence="4" key="1">
    <citation type="submission" date="2020-01" db="EMBL/GenBank/DDBJ databases">
        <authorList>
            <person name="Feng Z.H.Z."/>
        </authorList>
    </citation>
    <scope>NUCLEOTIDE SEQUENCE</scope>
    <source>
        <strain evidence="4">CBS107.38</strain>
    </source>
</reference>
<feature type="domain" description="Pyrroloquinoline quinone-dependent pyranose dehydrogenase beta-propeller" evidence="3">
    <location>
        <begin position="78"/>
        <end position="406"/>
    </location>
</feature>
<gene>
    <name evidence="4" type="ORF">GT037_005221</name>
</gene>
<feature type="chain" id="PRO_5034900206" evidence="2">
    <location>
        <begin position="24"/>
        <end position="919"/>
    </location>
</feature>
<evidence type="ECO:0000256" key="1">
    <source>
        <dbReference type="SAM" id="MobiDB-lite"/>
    </source>
</evidence>
<evidence type="ECO:0000259" key="3">
    <source>
        <dbReference type="Pfam" id="PF22807"/>
    </source>
</evidence>
<keyword evidence="2" id="KW-0732">Signal</keyword>
<name>A0A8H7B5W7_9PLEO</name>
<dbReference type="RefSeq" id="XP_038787218.1">
    <property type="nucleotide sequence ID" value="XM_038930268.1"/>
</dbReference>
<evidence type="ECO:0000313" key="5">
    <source>
        <dbReference type="Proteomes" id="UP000596902"/>
    </source>
</evidence>
<reference evidence="4" key="2">
    <citation type="submission" date="2020-08" db="EMBL/GenBank/DDBJ databases">
        <title>Draft Genome Sequence of Cumin Blight Pathogen Alternaria burnsii.</title>
        <authorList>
            <person name="Feng Z."/>
        </authorList>
    </citation>
    <scope>NUCLEOTIDE SEQUENCE</scope>
    <source>
        <strain evidence="4">CBS107.38</strain>
    </source>
</reference>
<dbReference type="InterPro" id="IPR054539">
    <property type="entry name" value="Beta-prop_PDH"/>
</dbReference>
<dbReference type="InterPro" id="IPR011041">
    <property type="entry name" value="Quinoprot_gluc/sorb_DH_b-prop"/>
</dbReference>
<keyword evidence="5" id="KW-1185">Reference proteome</keyword>
<dbReference type="PANTHER" id="PTHR47572">
    <property type="entry name" value="LIPOPROTEIN-RELATED"/>
    <property type="match status" value="1"/>
</dbReference>
<feature type="region of interest" description="Disordered" evidence="1">
    <location>
        <begin position="415"/>
        <end position="439"/>
    </location>
</feature>
<feature type="signal peptide" evidence="2">
    <location>
        <begin position="1"/>
        <end position="23"/>
    </location>
</feature>
<dbReference type="InterPro" id="IPR011042">
    <property type="entry name" value="6-blade_b-propeller_TolB-like"/>
</dbReference>
<proteinExistence type="predicted"/>
<comment type="caution">
    <text evidence="4">The sequence shown here is derived from an EMBL/GenBank/DDBJ whole genome shotgun (WGS) entry which is preliminary data.</text>
</comment>
<dbReference type="PANTHER" id="PTHR47572:SF4">
    <property type="entry name" value="LACTONASE DRP35"/>
    <property type="match status" value="1"/>
</dbReference>
<protein>
    <submittedName>
        <fullName evidence="4">Soluble quino protein glucose dehydrogenase</fullName>
    </submittedName>
</protein>
<dbReference type="GeneID" id="62203446"/>
<dbReference type="Gene3D" id="2.120.10.30">
    <property type="entry name" value="TolB, C-terminal domain"/>
    <property type="match status" value="1"/>
</dbReference>
<evidence type="ECO:0000313" key="4">
    <source>
        <dbReference type="EMBL" id="KAF7677009.1"/>
    </source>
</evidence>
<accession>A0A8H7B5W7</accession>
<dbReference type="InterPro" id="IPR051262">
    <property type="entry name" value="SMP-30/CGR1_Lactonase"/>
</dbReference>
<dbReference type="SUPFAM" id="SSF50952">
    <property type="entry name" value="Soluble quinoprotein glucose dehydrogenase"/>
    <property type="match status" value="1"/>
</dbReference>
<feature type="compositionally biased region" description="Low complexity" evidence="1">
    <location>
        <begin position="421"/>
        <end position="439"/>
    </location>
</feature>
<organism evidence="4 5">
    <name type="scientific">Alternaria burnsii</name>
    <dbReference type="NCBI Taxonomy" id="1187904"/>
    <lineage>
        <taxon>Eukaryota</taxon>
        <taxon>Fungi</taxon>
        <taxon>Dikarya</taxon>
        <taxon>Ascomycota</taxon>
        <taxon>Pezizomycotina</taxon>
        <taxon>Dothideomycetes</taxon>
        <taxon>Pleosporomycetidae</taxon>
        <taxon>Pleosporales</taxon>
        <taxon>Pleosporineae</taxon>
        <taxon>Pleosporaceae</taxon>
        <taxon>Alternaria</taxon>
        <taxon>Alternaria sect. Alternaria</taxon>
    </lineage>
</organism>